<dbReference type="OrthoDB" id="9772100at2"/>
<dbReference type="SUPFAM" id="SSF50978">
    <property type="entry name" value="WD40 repeat-like"/>
    <property type="match status" value="1"/>
</dbReference>
<dbReference type="CDD" id="cd00082">
    <property type="entry name" value="HisKA"/>
    <property type="match status" value="1"/>
</dbReference>
<dbReference type="EC" id="2.7.13.3" evidence="2"/>
<dbReference type="SUPFAM" id="SSF47384">
    <property type="entry name" value="Homodimeric domain of signal transducing histidine kinase"/>
    <property type="match status" value="1"/>
</dbReference>
<keyword evidence="3" id="KW-0597">Phosphoprotein</keyword>
<dbReference type="GO" id="GO:0000155">
    <property type="term" value="F:phosphorelay sensor kinase activity"/>
    <property type="evidence" value="ECO:0007669"/>
    <property type="project" value="InterPro"/>
</dbReference>
<dbReference type="Pfam" id="PF07494">
    <property type="entry name" value="Reg_prop"/>
    <property type="match status" value="1"/>
</dbReference>
<dbReference type="PROSITE" id="PS50109">
    <property type="entry name" value="HIS_KIN"/>
    <property type="match status" value="1"/>
</dbReference>
<evidence type="ECO:0000256" key="4">
    <source>
        <dbReference type="SAM" id="Coils"/>
    </source>
</evidence>
<dbReference type="InterPro" id="IPR013655">
    <property type="entry name" value="PAS_fold_3"/>
</dbReference>
<dbReference type="SUPFAM" id="SSF63829">
    <property type="entry name" value="Calcium-dependent phosphotriesterase"/>
    <property type="match status" value="2"/>
</dbReference>
<feature type="chain" id="PRO_5012112827" description="histidine kinase" evidence="5">
    <location>
        <begin position="18"/>
        <end position="1221"/>
    </location>
</feature>
<dbReference type="PANTHER" id="PTHR43547:SF2">
    <property type="entry name" value="HYBRID SIGNAL TRANSDUCTION HISTIDINE KINASE C"/>
    <property type="match status" value="1"/>
</dbReference>
<keyword evidence="9" id="KW-1185">Reference proteome</keyword>
<dbReference type="InterPro" id="IPR000700">
    <property type="entry name" value="PAS-assoc_C"/>
</dbReference>
<dbReference type="Pfam" id="PF02518">
    <property type="entry name" value="HATPase_c"/>
    <property type="match status" value="1"/>
</dbReference>
<dbReference type="PANTHER" id="PTHR43547">
    <property type="entry name" value="TWO-COMPONENT HISTIDINE KINASE"/>
    <property type="match status" value="1"/>
</dbReference>
<sequence length="1221" mass="137727">MKLQFIIALFFSIQVMAALPEFSEVHQTMVNFGQEQGLSQASVTAVIQDQKGFIWLGTQAGLNRFDGYEFKQFFATPQKENALAGNFINDFCLIKNVGLWIGTSTGLSFYDFNRGIFSSYLQQFNADIPSDQVTSLACDTEQVFVGTQSDGVYHLHPDKNQVMPLPLTRKGKVNGLAFKGQQLYVASFDGVEVVDLTKHTVTKVTEAATTEILLLKDDLVLGRQDGVLEMYENTAPFNRVWLRDHTERESNTIHTMVFHNNWIWVGSNEGVLAIDTQGQRKMQYQHNALVLDSLADNMVLSLAFDERDNFWIGTESGGINLLTSRVNKLGYISQFQYQHSPLTIPDVRGFADDSFNRLWVATTRGIYVYDGNGFTKAEALFPQLAAFSHSFVSSLILDKQTMWFTTRGDGVVSFNLNTQEVSLYSSRLGNAPSLDFNRVALFDGRVLLSSHSHSVLQFDPQSQTLIPFFSSEQASPDQVTDMLVRDKVLWLGTLGEGIYQFKDQQLKRLTSEDGLVSNLILMLTMDDQQRIWASSEVGVNLISQDFKVSRVFNRKDGLKNDAVWSLVYDNNKSVWLGTSGGLIRINTGDFSYENYVPSDGAQGLEFNFGAAWLSENGRVFIGGSKGFNQFYPQDISPDLSPANLVLTDISILGQSVSPSDEHVIINHPADQVTSIKLDYFEDIMSFKYASLTFSATRQLAYFYRVNGLSDTWLQMEQGSRQVNLLKLSPGNYQVEAYAIDQFGNQSDIHTLSIHLQAPWWWNNISKFFYFVSVLMAVSVFFVSRQKAYRKVVADNRVMAELKQRLELSLWASGDELWDWDVTTNQIHRYCVTSRIDYGDQTDTFEISTFSEFAHPNDRAQLIEDVQRCIDNQSDDYEVAIRVKDFFGNWIWVMDKGRVIERDSQNKPLRVVGALKDINQLKIHESNLQELNDKLEAKVAARTEEISRKNLKLEQAMLQLKDTQEELIQSEKMASLGGLVAGVAHEINTPLGIAITAISYNQDCLASLKTKLESKALKQSDLEQSIDMQGNGYELIMKNLERANQLISSFKQVAVDQSSESVREINLTEYLHDVVYSLKPLWNKKDIHIQINGPDNLLFTTYPGALHQICTNLINNSIIHGFEGLDQGSIRIEVSVLDEMICFDYFDNGHGMSASMVDQVFTPFVTSKRSQGGSGLGMHIVFNLITQLFKGDIRCYSSQGTGIEVKMRMPLHLPDNHADSES</sequence>
<comment type="caution">
    <text evidence="8">The sequence shown here is derived from an EMBL/GenBank/DDBJ whole genome shotgun (WGS) entry which is preliminary data.</text>
</comment>
<feature type="signal peptide" evidence="5">
    <location>
        <begin position="1"/>
        <end position="17"/>
    </location>
</feature>
<dbReference type="SUPFAM" id="SSF55785">
    <property type="entry name" value="PYP-like sensor domain (PAS domain)"/>
    <property type="match status" value="1"/>
</dbReference>
<organism evidence="8 9">
    <name type="scientific">Pseudoalteromonas ulvae</name>
    <dbReference type="NCBI Taxonomy" id="107327"/>
    <lineage>
        <taxon>Bacteria</taxon>
        <taxon>Pseudomonadati</taxon>
        <taxon>Pseudomonadota</taxon>
        <taxon>Gammaproteobacteria</taxon>
        <taxon>Alteromonadales</taxon>
        <taxon>Pseudoalteromonadaceae</taxon>
        <taxon>Pseudoalteromonas</taxon>
    </lineage>
</organism>
<evidence type="ECO:0000256" key="1">
    <source>
        <dbReference type="ARBA" id="ARBA00000085"/>
    </source>
</evidence>
<protein>
    <recommendedName>
        <fullName evidence="2">histidine kinase</fullName>
        <ecNumber evidence="2">2.7.13.3</ecNumber>
    </recommendedName>
</protein>
<dbReference type="InterPro" id="IPR035965">
    <property type="entry name" value="PAS-like_dom_sf"/>
</dbReference>
<dbReference type="EMBL" id="MWPV01000007">
    <property type="protein sequence ID" value="OUL56233.1"/>
    <property type="molecule type" value="Genomic_DNA"/>
</dbReference>
<dbReference type="InterPro" id="IPR036322">
    <property type="entry name" value="WD40_repeat_dom_sf"/>
</dbReference>
<evidence type="ECO:0000313" key="9">
    <source>
        <dbReference type="Proteomes" id="UP000194841"/>
    </source>
</evidence>
<evidence type="ECO:0000256" key="2">
    <source>
        <dbReference type="ARBA" id="ARBA00012438"/>
    </source>
</evidence>
<dbReference type="RefSeq" id="WP_140372892.1">
    <property type="nucleotide sequence ID" value="NZ_MWPV01000007.1"/>
</dbReference>
<dbReference type="InterPro" id="IPR004358">
    <property type="entry name" value="Sig_transdc_His_kin-like_C"/>
</dbReference>
<keyword evidence="5" id="KW-0732">Signal</keyword>
<feature type="domain" description="PAC" evidence="7">
    <location>
        <begin position="876"/>
        <end position="929"/>
    </location>
</feature>
<evidence type="ECO:0000256" key="3">
    <source>
        <dbReference type="ARBA" id="ARBA00022553"/>
    </source>
</evidence>
<dbReference type="InterPro" id="IPR003594">
    <property type="entry name" value="HATPase_dom"/>
</dbReference>
<dbReference type="Gene3D" id="2.130.10.10">
    <property type="entry name" value="YVTN repeat-like/Quinoprotein amine dehydrogenase"/>
    <property type="match status" value="2"/>
</dbReference>
<dbReference type="Proteomes" id="UP000194841">
    <property type="component" value="Unassembled WGS sequence"/>
</dbReference>
<dbReference type="InterPro" id="IPR015943">
    <property type="entry name" value="WD40/YVTN_repeat-like_dom_sf"/>
</dbReference>
<dbReference type="SUPFAM" id="SSF55874">
    <property type="entry name" value="ATPase domain of HSP90 chaperone/DNA topoisomerase II/histidine kinase"/>
    <property type="match status" value="1"/>
</dbReference>
<evidence type="ECO:0000256" key="5">
    <source>
        <dbReference type="SAM" id="SignalP"/>
    </source>
</evidence>
<dbReference type="AlphaFoldDB" id="A0A2D0A120"/>
<dbReference type="InterPro" id="IPR003661">
    <property type="entry name" value="HisK_dim/P_dom"/>
</dbReference>
<reference evidence="8 9" key="1">
    <citation type="submission" date="2017-02" db="EMBL/GenBank/DDBJ databases">
        <title>Pseudoalteromonas ulvae TC14 Genome.</title>
        <authorList>
            <person name="Molmeret M."/>
        </authorList>
    </citation>
    <scope>NUCLEOTIDE SEQUENCE [LARGE SCALE GENOMIC DNA]</scope>
    <source>
        <strain evidence="8">TC14</strain>
    </source>
</reference>
<dbReference type="InterPro" id="IPR036890">
    <property type="entry name" value="HATPase_C_sf"/>
</dbReference>
<dbReference type="Gene3D" id="2.60.40.10">
    <property type="entry name" value="Immunoglobulins"/>
    <property type="match status" value="1"/>
</dbReference>
<evidence type="ECO:0000313" key="8">
    <source>
        <dbReference type="EMBL" id="OUL56233.1"/>
    </source>
</evidence>
<feature type="domain" description="Histidine kinase" evidence="6">
    <location>
        <begin position="981"/>
        <end position="1212"/>
    </location>
</feature>
<dbReference type="InterPro" id="IPR011110">
    <property type="entry name" value="Reg_prop"/>
</dbReference>
<dbReference type="SMART" id="SM00387">
    <property type="entry name" value="HATPase_c"/>
    <property type="match status" value="1"/>
</dbReference>
<evidence type="ECO:0000259" key="7">
    <source>
        <dbReference type="PROSITE" id="PS50113"/>
    </source>
</evidence>
<dbReference type="InterPro" id="IPR005467">
    <property type="entry name" value="His_kinase_dom"/>
</dbReference>
<dbReference type="Pfam" id="PF08447">
    <property type="entry name" value="PAS_3"/>
    <property type="match status" value="1"/>
</dbReference>
<evidence type="ECO:0000259" key="6">
    <source>
        <dbReference type="PROSITE" id="PS50109"/>
    </source>
</evidence>
<comment type="catalytic activity">
    <reaction evidence="1">
        <text>ATP + protein L-histidine = ADP + protein N-phospho-L-histidine.</text>
        <dbReference type="EC" id="2.7.13.3"/>
    </reaction>
</comment>
<dbReference type="PROSITE" id="PS50113">
    <property type="entry name" value="PAC"/>
    <property type="match status" value="1"/>
</dbReference>
<feature type="coiled-coil region" evidence="4">
    <location>
        <begin position="917"/>
        <end position="972"/>
    </location>
</feature>
<proteinExistence type="predicted"/>
<dbReference type="CDD" id="cd00130">
    <property type="entry name" value="PAS"/>
    <property type="match status" value="1"/>
</dbReference>
<accession>A0A2D0A120</accession>
<gene>
    <name evidence="8" type="ORF">B1199_19165</name>
</gene>
<keyword evidence="4" id="KW-0175">Coiled coil</keyword>
<dbReference type="InterPro" id="IPR000014">
    <property type="entry name" value="PAS"/>
</dbReference>
<dbReference type="InterPro" id="IPR013783">
    <property type="entry name" value="Ig-like_fold"/>
</dbReference>
<dbReference type="InterPro" id="IPR036097">
    <property type="entry name" value="HisK_dim/P_sf"/>
</dbReference>
<name>A0A2D0A120_PSEDV</name>
<dbReference type="Gene3D" id="1.10.287.130">
    <property type="match status" value="1"/>
</dbReference>
<dbReference type="Gene3D" id="3.30.565.10">
    <property type="entry name" value="Histidine kinase-like ATPase, C-terminal domain"/>
    <property type="match status" value="1"/>
</dbReference>
<dbReference type="Gene3D" id="3.30.450.20">
    <property type="entry name" value="PAS domain"/>
    <property type="match status" value="1"/>
</dbReference>
<dbReference type="PRINTS" id="PR00344">
    <property type="entry name" value="BCTRLSENSOR"/>
</dbReference>